<dbReference type="InterPro" id="IPR035965">
    <property type="entry name" value="PAS-like_dom_sf"/>
</dbReference>
<dbReference type="InterPro" id="IPR000160">
    <property type="entry name" value="GGDEF_dom"/>
</dbReference>
<proteinExistence type="predicted"/>
<dbReference type="RefSeq" id="WP_305928489.1">
    <property type="nucleotide sequence ID" value="NZ_JAVAIL010000001.1"/>
</dbReference>
<dbReference type="PROSITE" id="PS50113">
    <property type="entry name" value="PAC"/>
    <property type="match status" value="1"/>
</dbReference>
<dbReference type="NCBIfam" id="TIGR00254">
    <property type="entry name" value="GGDEF"/>
    <property type="match status" value="1"/>
</dbReference>
<feature type="domain" description="GGDEF" evidence="2">
    <location>
        <begin position="169"/>
        <end position="303"/>
    </location>
</feature>
<feature type="domain" description="PAC" evidence="1">
    <location>
        <begin position="87"/>
        <end position="138"/>
    </location>
</feature>
<protein>
    <submittedName>
        <fullName evidence="3">Diguanylate cyclase</fullName>
        <ecNumber evidence="3">2.7.7.65</ecNumber>
    </submittedName>
</protein>
<comment type="caution">
    <text evidence="3">The sequence shown here is derived from an EMBL/GenBank/DDBJ whole genome shotgun (WGS) entry which is preliminary data.</text>
</comment>
<dbReference type="InterPro" id="IPR052155">
    <property type="entry name" value="Biofilm_reg_signaling"/>
</dbReference>
<dbReference type="SUPFAM" id="SSF55785">
    <property type="entry name" value="PYP-like sensor domain (PAS domain)"/>
    <property type="match status" value="1"/>
</dbReference>
<dbReference type="Proteomes" id="UP001235664">
    <property type="component" value="Unassembled WGS sequence"/>
</dbReference>
<dbReference type="SUPFAM" id="SSF55073">
    <property type="entry name" value="Nucleotide cyclase"/>
    <property type="match status" value="1"/>
</dbReference>
<name>A0ABT9H4W9_9SPHN</name>
<evidence type="ECO:0000313" key="3">
    <source>
        <dbReference type="EMBL" id="MDP4538348.1"/>
    </source>
</evidence>
<sequence>MGRARLGDGGLYSMELYDQAASLVPMGAWSCELASDRLSWTDGMFDIFGLSIGHPPERRAILELYDEESRELLERKRSKAIETCSGFTMDAGIIRPDGDKRWIRITAATRGSSGRAHTLYGMKQDITEDRARWEALRAQAECDPLTGIANRVGFQRFLDGVDGQAAGDRCGALILFDMDNFKRLNDRWGHAAGDACLAAFGERLRRAFPQARLVSRIGGDEFAVLLPDAGSHGEAEDAVHSLMGALLRPVAWNGDFLPLDVSVGIAVTAPGAPCDPQRLYGSADEALYNAKATGSTALARARRIGRRPTLRSLHG</sequence>
<dbReference type="CDD" id="cd01949">
    <property type="entry name" value="GGDEF"/>
    <property type="match status" value="1"/>
</dbReference>
<reference evidence="3 4" key="1">
    <citation type="submission" date="2023-08" db="EMBL/GenBank/DDBJ databases">
        <title>genomic of DY56.</title>
        <authorList>
            <person name="Wang Y."/>
        </authorList>
    </citation>
    <scope>NUCLEOTIDE SEQUENCE [LARGE SCALE GENOMIC DNA]</scope>
    <source>
        <strain evidence="3 4">DY56-A-20</strain>
    </source>
</reference>
<dbReference type="InterPro" id="IPR029787">
    <property type="entry name" value="Nucleotide_cyclase"/>
</dbReference>
<accession>A0ABT9H4W9</accession>
<dbReference type="InterPro" id="IPR000014">
    <property type="entry name" value="PAS"/>
</dbReference>
<evidence type="ECO:0000259" key="1">
    <source>
        <dbReference type="PROSITE" id="PS50113"/>
    </source>
</evidence>
<organism evidence="3 4">
    <name type="scientific">Qipengyuania benthica</name>
    <dbReference type="NCBI Taxonomy" id="3067651"/>
    <lineage>
        <taxon>Bacteria</taxon>
        <taxon>Pseudomonadati</taxon>
        <taxon>Pseudomonadota</taxon>
        <taxon>Alphaproteobacteria</taxon>
        <taxon>Sphingomonadales</taxon>
        <taxon>Erythrobacteraceae</taxon>
        <taxon>Qipengyuania</taxon>
    </lineage>
</organism>
<dbReference type="PROSITE" id="PS50887">
    <property type="entry name" value="GGDEF"/>
    <property type="match status" value="1"/>
</dbReference>
<dbReference type="EC" id="2.7.7.65" evidence="3"/>
<dbReference type="GO" id="GO:0052621">
    <property type="term" value="F:diguanylate cyclase activity"/>
    <property type="evidence" value="ECO:0007669"/>
    <property type="project" value="UniProtKB-EC"/>
</dbReference>
<keyword evidence="4" id="KW-1185">Reference proteome</keyword>
<evidence type="ECO:0000259" key="2">
    <source>
        <dbReference type="PROSITE" id="PS50887"/>
    </source>
</evidence>
<dbReference type="PANTHER" id="PTHR44757">
    <property type="entry name" value="DIGUANYLATE CYCLASE DGCP"/>
    <property type="match status" value="1"/>
</dbReference>
<keyword evidence="3" id="KW-0548">Nucleotidyltransferase</keyword>
<dbReference type="Gene3D" id="2.10.70.100">
    <property type="match status" value="1"/>
</dbReference>
<gene>
    <name evidence="3" type="ORF">Q9K01_01730</name>
</gene>
<dbReference type="Gene3D" id="3.30.70.270">
    <property type="match status" value="1"/>
</dbReference>
<dbReference type="Pfam" id="PF00990">
    <property type="entry name" value="GGDEF"/>
    <property type="match status" value="1"/>
</dbReference>
<dbReference type="CDD" id="cd00130">
    <property type="entry name" value="PAS"/>
    <property type="match status" value="1"/>
</dbReference>
<dbReference type="EMBL" id="JAVAIL010000001">
    <property type="protein sequence ID" value="MDP4538348.1"/>
    <property type="molecule type" value="Genomic_DNA"/>
</dbReference>
<evidence type="ECO:0000313" key="4">
    <source>
        <dbReference type="Proteomes" id="UP001235664"/>
    </source>
</evidence>
<dbReference type="InterPro" id="IPR000700">
    <property type="entry name" value="PAS-assoc_C"/>
</dbReference>
<dbReference type="SMART" id="SM00267">
    <property type="entry name" value="GGDEF"/>
    <property type="match status" value="1"/>
</dbReference>
<dbReference type="Gene3D" id="3.30.450.20">
    <property type="entry name" value="PAS domain"/>
    <property type="match status" value="1"/>
</dbReference>
<dbReference type="InterPro" id="IPR043128">
    <property type="entry name" value="Rev_trsase/Diguanyl_cyclase"/>
</dbReference>
<dbReference type="PANTHER" id="PTHR44757:SF2">
    <property type="entry name" value="BIOFILM ARCHITECTURE MAINTENANCE PROTEIN MBAA"/>
    <property type="match status" value="1"/>
</dbReference>
<keyword evidence="3" id="KW-0808">Transferase</keyword>